<accession>M5CHB1</accession>
<sequence length="358" mass="39736">MENYDCKLELNPDITGVGVRVALYIQILLSWLTSYAGNTFARNSRTAYMTATALLIASFIELTTQKLSLLDGLVVSLITTMMITYAGVSCSVGSLESTNKGNRGLEPIGSPTRWFMQLCFIVFWGAWGFHTWRDPAHFGLKGDAVNCETNYNVTLQLFTEVRPTDPRVRAAALSLISIGFVLAILSLLFTLGDCLVAMLWLFNQCGKRCGKRNGKNGDNGEIGSGRDSEKDGENQEIKARRMTIHIYVHTLLQGIHAFLQAIAIATHVFLIYAIEQTIKKNDVDGTTRDWSYGQTIALILLLPPFMDLCSTYIESREKKEEEEEEELQANANGDTTFPHLPLALTPQPPLAQNDTGLQ</sequence>
<dbReference type="Proteomes" id="UP000059188">
    <property type="component" value="Unassembled WGS sequence"/>
</dbReference>
<dbReference type="EMBL" id="CAOJ01017286">
    <property type="protein sequence ID" value="CCO37557.1"/>
    <property type="molecule type" value="Genomic_DNA"/>
</dbReference>
<organism evidence="3 5">
    <name type="scientific">Thanatephorus cucumeris (strain AG1-IB / isolate 7/3/14)</name>
    <name type="common">Lettuce bottom rot fungus</name>
    <name type="synonym">Rhizoctonia solani</name>
    <dbReference type="NCBI Taxonomy" id="1108050"/>
    <lineage>
        <taxon>Eukaryota</taxon>
        <taxon>Fungi</taxon>
        <taxon>Dikarya</taxon>
        <taxon>Basidiomycota</taxon>
        <taxon>Agaricomycotina</taxon>
        <taxon>Agaricomycetes</taxon>
        <taxon>Cantharellales</taxon>
        <taxon>Ceratobasidiaceae</taxon>
        <taxon>Rhizoctonia</taxon>
        <taxon>Rhizoctonia solani AG-1</taxon>
    </lineage>
</organism>
<feature type="transmembrane region" description="Helical" evidence="2">
    <location>
        <begin position="17"/>
        <end position="35"/>
    </location>
</feature>
<gene>
    <name evidence="3" type="ORF">BN14_11713</name>
    <name evidence="4" type="ORF">RSOLAG1IB_12526</name>
</gene>
<evidence type="ECO:0000256" key="1">
    <source>
        <dbReference type="SAM" id="MobiDB-lite"/>
    </source>
</evidence>
<evidence type="ECO:0000313" key="5">
    <source>
        <dbReference type="Proteomes" id="UP000012065"/>
    </source>
</evidence>
<dbReference type="HOGENOM" id="CLU_069679_0_0_1"/>
<name>M5CHB1_THACB</name>
<feature type="transmembrane region" description="Helical" evidence="2">
    <location>
        <begin position="47"/>
        <end position="67"/>
    </location>
</feature>
<dbReference type="EMBL" id="LN679734">
    <property type="protein sequence ID" value="CEL62215.1"/>
    <property type="molecule type" value="Genomic_DNA"/>
</dbReference>
<feature type="transmembrane region" description="Helical" evidence="2">
    <location>
        <begin position="246"/>
        <end position="272"/>
    </location>
</feature>
<keyword evidence="6" id="KW-1185">Reference proteome</keyword>
<dbReference type="AlphaFoldDB" id="M5CHB1"/>
<evidence type="ECO:0000313" key="6">
    <source>
        <dbReference type="Proteomes" id="UP000059188"/>
    </source>
</evidence>
<feature type="region of interest" description="Disordered" evidence="1">
    <location>
        <begin position="213"/>
        <end position="234"/>
    </location>
</feature>
<keyword evidence="2" id="KW-1133">Transmembrane helix</keyword>
<feature type="transmembrane region" description="Helical" evidence="2">
    <location>
        <begin position="171"/>
        <end position="202"/>
    </location>
</feature>
<reference evidence="4 6" key="3">
    <citation type="submission" date="2014-11" db="EMBL/GenBank/DDBJ databases">
        <authorList>
            <person name="Wibberg Daniel"/>
        </authorList>
    </citation>
    <scope>NUCLEOTIDE SEQUENCE [LARGE SCALE GENOMIC DNA]</scope>
    <source>
        <strain evidence="4">Rhizoctonia solani AG1-IB 7/3/14</strain>
    </source>
</reference>
<dbReference type="Proteomes" id="UP000012065">
    <property type="component" value="Unassembled WGS sequence"/>
</dbReference>
<keyword evidence="2" id="KW-0472">Membrane</keyword>
<evidence type="ECO:0000313" key="4">
    <source>
        <dbReference type="EMBL" id="CEL62215.1"/>
    </source>
</evidence>
<reference evidence="3 5" key="2">
    <citation type="journal article" date="2013" name="J. Biotechnol.">
        <title>Establishment and interpretation of the genome sequence of the phytopathogenic fungus Rhizoctonia solani AG1-IB isolate 7/3/14.</title>
        <authorList>
            <person name="Wibberg D.W."/>
            <person name="Jelonek L.J."/>
            <person name="Rupp O.R."/>
            <person name="Hennig M.H."/>
            <person name="Eikmeyer F.E."/>
            <person name="Goesmann A.G."/>
            <person name="Hartmann A.H."/>
            <person name="Borriss R.B."/>
            <person name="Grosch R.G."/>
            <person name="Puehler A.P."/>
            <person name="Schlueter A.S."/>
        </authorList>
    </citation>
    <scope>NUCLEOTIDE SEQUENCE [LARGE SCALE GENOMIC DNA]</scope>
    <source>
        <strain evidence="5">AG1-IB / isolate 7/3/14</strain>
        <strain evidence="3">Isolate 7/3/14</strain>
    </source>
</reference>
<dbReference type="OrthoDB" id="3351993at2759"/>
<protein>
    <submittedName>
        <fullName evidence="4">Pc16g04440</fullName>
    </submittedName>
</protein>
<reference evidence="3" key="1">
    <citation type="submission" date="2012-10" db="EMBL/GenBank/DDBJ databases">
        <authorList>
            <person name="Jelonek L."/>
        </authorList>
    </citation>
    <scope>NUCLEOTIDE SEQUENCE</scope>
    <source>
        <strain evidence="3">Isolate 7/3/14</strain>
    </source>
</reference>
<evidence type="ECO:0000313" key="3">
    <source>
        <dbReference type="EMBL" id="CCO37557.1"/>
    </source>
</evidence>
<keyword evidence="2" id="KW-0812">Transmembrane</keyword>
<proteinExistence type="predicted"/>
<feature type="region of interest" description="Disordered" evidence="1">
    <location>
        <begin position="316"/>
        <end position="358"/>
    </location>
</feature>
<evidence type="ECO:0000256" key="2">
    <source>
        <dbReference type="SAM" id="Phobius"/>
    </source>
</evidence>
<feature type="compositionally biased region" description="Basic and acidic residues" evidence="1">
    <location>
        <begin position="224"/>
        <end position="234"/>
    </location>
</feature>
<feature type="transmembrane region" description="Helical" evidence="2">
    <location>
        <begin position="73"/>
        <end position="93"/>
    </location>
</feature>